<comment type="caution">
    <text evidence="2">The sequence shown here is derived from an EMBL/GenBank/DDBJ whole genome shotgun (WGS) entry which is preliminary data.</text>
</comment>
<dbReference type="Pfam" id="PF16234">
    <property type="entry name" value="DUF4892"/>
    <property type="match status" value="1"/>
</dbReference>
<name>A0A8J7F8L3_9GAMM</name>
<sequence>MLRWLPFLAVLLVSSVQAQTDRRGSSDDPSVERFPLSYIVNFRQSKIPEYRLILGGLQKVDGVVRPERELRVAGDLTRITYRIPDGHTSSEPFKYLRSQLTAKGAEVLFECQGRDCGSSNYWANSIFRYSKLYGVDPTQHYLVAQLGQSYFVIYTVIRGNKRVYAHLEVLAGQQRDLTEDLIGQGYAQVPPNGELPQSLFDYLEQNPQLKIWLVGFDRKDGEVDDIIERSEGQARQLKQVLQQQVDADRIRIFGVGPLAPLMMKAGEAGVYIIRE</sequence>
<organism evidence="2 3">
    <name type="scientific">Pontibacterium sinense</name>
    <dbReference type="NCBI Taxonomy" id="2781979"/>
    <lineage>
        <taxon>Bacteria</taxon>
        <taxon>Pseudomonadati</taxon>
        <taxon>Pseudomonadota</taxon>
        <taxon>Gammaproteobacteria</taxon>
        <taxon>Oceanospirillales</taxon>
        <taxon>Oceanospirillaceae</taxon>
        <taxon>Pontibacterium</taxon>
    </lineage>
</organism>
<dbReference type="RefSeq" id="WP_193951748.1">
    <property type="nucleotide sequence ID" value="NZ_JADEYS010000002.1"/>
</dbReference>
<keyword evidence="3" id="KW-1185">Reference proteome</keyword>
<evidence type="ECO:0000313" key="3">
    <source>
        <dbReference type="Proteomes" id="UP000640333"/>
    </source>
</evidence>
<gene>
    <name evidence="2" type="ORF">IOQ59_02855</name>
</gene>
<evidence type="ECO:0000256" key="1">
    <source>
        <dbReference type="SAM" id="SignalP"/>
    </source>
</evidence>
<dbReference type="EMBL" id="JADEYS010000002">
    <property type="protein sequence ID" value="MBE9396197.1"/>
    <property type="molecule type" value="Genomic_DNA"/>
</dbReference>
<keyword evidence="1" id="KW-0732">Signal</keyword>
<feature type="chain" id="PRO_5035273426" evidence="1">
    <location>
        <begin position="19"/>
        <end position="275"/>
    </location>
</feature>
<dbReference type="Proteomes" id="UP000640333">
    <property type="component" value="Unassembled WGS sequence"/>
</dbReference>
<proteinExistence type="predicted"/>
<protein>
    <submittedName>
        <fullName evidence="2">DUF4892 domain-containing protein</fullName>
    </submittedName>
</protein>
<dbReference type="AlphaFoldDB" id="A0A8J7F8L3"/>
<accession>A0A8J7F8L3</accession>
<evidence type="ECO:0000313" key="2">
    <source>
        <dbReference type="EMBL" id="MBE9396197.1"/>
    </source>
</evidence>
<feature type="signal peptide" evidence="1">
    <location>
        <begin position="1"/>
        <end position="18"/>
    </location>
</feature>
<reference evidence="2" key="1">
    <citation type="submission" date="2020-10" db="EMBL/GenBank/DDBJ databases">
        <title>Bacterium isolated from coastal waters sediment.</title>
        <authorList>
            <person name="Chen R.-J."/>
            <person name="Lu D.-C."/>
            <person name="Zhu K.-L."/>
            <person name="Du Z.-J."/>
        </authorList>
    </citation>
    <scope>NUCLEOTIDE SEQUENCE</scope>
    <source>
        <strain evidence="2">N1Y112</strain>
    </source>
</reference>
<dbReference type="InterPro" id="IPR032608">
    <property type="entry name" value="DUF4892"/>
</dbReference>